<reference evidence="3" key="1">
    <citation type="journal article" date="2018" name="Sci. Rep.">
        <title>Lignite coal burning seam in the remote Altai Mountains harbors a hydrogen-driven thermophilic microbial community.</title>
        <authorList>
            <person name="Kadnikov V.V."/>
            <person name="Mardanov A.V."/>
            <person name="Ivasenko D.A."/>
            <person name="Antsiferov D.V."/>
            <person name="Beletsky A.V."/>
            <person name="Karnachuk O.V."/>
            <person name="Ravin N.V."/>
        </authorList>
    </citation>
    <scope>NUCLEOTIDE SEQUENCE [LARGE SCALE GENOMIC DNA]</scope>
</reference>
<dbReference type="Pfam" id="PF01464">
    <property type="entry name" value="SLT"/>
    <property type="match status" value="1"/>
</dbReference>
<evidence type="ECO:0000313" key="3">
    <source>
        <dbReference type="Proteomes" id="UP000244338"/>
    </source>
</evidence>
<dbReference type="SUPFAM" id="SSF53955">
    <property type="entry name" value="Lysozyme-like"/>
    <property type="match status" value="1"/>
</dbReference>
<dbReference type="Proteomes" id="UP000244338">
    <property type="component" value="Unassembled WGS sequence"/>
</dbReference>
<dbReference type="InterPro" id="IPR023346">
    <property type="entry name" value="Lysozyme-like_dom_sf"/>
</dbReference>
<dbReference type="EMBL" id="PEBX01000116">
    <property type="protein sequence ID" value="PTQ55433.1"/>
    <property type="molecule type" value="Genomic_DNA"/>
</dbReference>
<evidence type="ECO:0000313" key="2">
    <source>
        <dbReference type="EMBL" id="PTQ55433.1"/>
    </source>
</evidence>
<gene>
    <name evidence="2" type="ORF">BSOLF_2115</name>
</gene>
<comment type="caution">
    <text evidence="2">The sequence shown here is derived from an EMBL/GenBank/DDBJ whole genome shotgun (WGS) entry which is preliminary data.</text>
</comment>
<dbReference type="CDD" id="cd16896">
    <property type="entry name" value="LT_Slt70-like"/>
    <property type="match status" value="1"/>
</dbReference>
<dbReference type="InterPro" id="IPR008258">
    <property type="entry name" value="Transglycosylase_SLT_dom_1"/>
</dbReference>
<dbReference type="PANTHER" id="PTHR37423">
    <property type="entry name" value="SOLUBLE LYTIC MUREIN TRANSGLYCOSYLASE-RELATED"/>
    <property type="match status" value="1"/>
</dbReference>
<organism evidence="2 3">
    <name type="scientific">Candidatus Carbonibacillus altaicus</name>
    <dbReference type="NCBI Taxonomy" id="2163959"/>
    <lineage>
        <taxon>Bacteria</taxon>
        <taxon>Bacillati</taxon>
        <taxon>Bacillota</taxon>
        <taxon>Bacilli</taxon>
        <taxon>Bacillales</taxon>
        <taxon>Candidatus Carbonibacillus</taxon>
    </lineage>
</organism>
<sequence length="206" mass="23819">MFRERKGMTIQAGFLRRMISAVLFVVILTMMKSPLLWGWLYPIYYPESLKQSAESNRVDPLLVAAIIQTESGFTSNRASRKGAKGMMQIMEETEQWIRTQQGMAERLNTLDETEANIELGSWYIRHLLDRYNGSLVQALAAYNAGPTVVDRWLKSGVWQGTVDTLYQIPYGETRHYVIRVLYLLNRYHALYSDGLSAHLFYALFYD</sequence>
<protein>
    <submittedName>
        <fullName evidence="2">Soluble lytic murein transglycosylase</fullName>
    </submittedName>
</protein>
<dbReference type="Gene3D" id="1.10.530.10">
    <property type="match status" value="1"/>
</dbReference>
<proteinExistence type="predicted"/>
<evidence type="ECO:0000259" key="1">
    <source>
        <dbReference type="Pfam" id="PF01464"/>
    </source>
</evidence>
<dbReference type="AlphaFoldDB" id="A0A2R6XYE0"/>
<name>A0A2R6XYE0_9BACL</name>
<accession>A0A2R6XYE0</accession>
<feature type="domain" description="Transglycosylase SLT" evidence="1">
    <location>
        <begin position="50"/>
        <end position="155"/>
    </location>
</feature>
<dbReference type="PANTHER" id="PTHR37423:SF2">
    <property type="entry name" value="MEMBRANE-BOUND LYTIC MUREIN TRANSGLYCOSYLASE C"/>
    <property type="match status" value="1"/>
</dbReference>